<proteinExistence type="predicted"/>
<dbReference type="AlphaFoldDB" id="A0A2S9IIK0"/>
<dbReference type="RefSeq" id="WP_146119661.1">
    <property type="nucleotide sequence ID" value="NZ_PVBR01000093.1"/>
</dbReference>
<dbReference type="PANTHER" id="PTHR46796:SF6">
    <property type="entry name" value="ARAC SUBFAMILY"/>
    <property type="match status" value="1"/>
</dbReference>
<evidence type="ECO:0000313" key="6">
    <source>
        <dbReference type="Proteomes" id="UP000239434"/>
    </source>
</evidence>
<feature type="domain" description="HTH araC/xylS-type" evidence="4">
    <location>
        <begin position="21"/>
        <end position="120"/>
    </location>
</feature>
<evidence type="ECO:0000259" key="4">
    <source>
        <dbReference type="PROSITE" id="PS01124"/>
    </source>
</evidence>
<gene>
    <name evidence="5" type="ORF">C5748_27485</name>
</gene>
<dbReference type="EMBL" id="PVBR01000093">
    <property type="protein sequence ID" value="PRD40354.1"/>
    <property type="molecule type" value="Genomic_DNA"/>
</dbReference>
<dbReference type="SMART" id="SM00342">
    <property type="entry name" value="HTH_ARAC"/>
    <property type="match status" value="1"/>
</dbReference>
<feature type="non-terminal residue" evidence="5">
    <location>
        <position position="1"/>
    </location>
</feature>
<accession>A0A2S9IIK0</accession>
<dbReference type="SUPFAM" id="SSF46689">
    <property type="entry name" value="Homeodomain-like"/>
    <property type="match status" value="1"/>
</dbReference>
<evidence type="ECO:0000256" key="3">
    <source>
        <dbReference type="ARBA" id="ARBA00023163"/>
    </source>
</evidence>
<dbReference type="InterPro" id="IPR050204">
    <property type="entry name" value="AraC_XylS_family_regulators"/>
</dbReference>
<dbReference type="PRINTS" id="PR00032">
    <property type="entry name" value="HTHARAC"/>
</dbReference>
<evidence type="ECO:0000256" key="2">
    <source>
        <dbReference type="ARBA" id="ARBA00023125"/>
    </source>
</evidence>
<protein>
    <recommendedName>
        <fullName evidence="4">HTH araC/xylS-type domain-containing protein</fullName>
    </recommendedName>
</protein>
<sequence>VRQTPATLEAARAPITAIQFDRVRRFIAENLKSPDLTPDTICARLGLSRRNLYYLFEKHGGVATFIKNRRLAACQHALTKSSERELISSIAYEYGFTNPSAFSRQFQARYGFSPSEVRSAYVNGPNAHVAAGSTFVDWLMRV</sequence>
<dbReference type="PROSITE" id="PS01124">
    <property type="entry name" value="HTH_ARAC_FAMILY_2"/>
    <property type="match status" value="1"/>
</dbReference>
<name>A0A2S9IIK0_9HYPH</name>
<comment type="caution">
    <text evidence="5">The sequence shown here is derived from an EMBL/GenBank/DDBJ whole genome shotgun (WGS) entry which is preliminary data.</text>
</comment>
<dbReference type="InterPro" id="IPR018060">
    <property type="entry name" value="HTH_AraC"/>
</dbReference>
<dbReference type="InterPro" id="IPR020449">
    <property type="entry name" value="Tscrpt_reg_AraC-type_HTH"/>
</dbReference>
<keyword evidence="3" id="KW-0804">Transcription</keyword>
<keyword evidence="6" id="KW-1185">Reference proteome</keyword>
<organism evidence="5 6">
    <name type="scientific">Phyllobacterium phragmitis</name>
    <dbReference type="NCBI Taxonomy" id="2670329"/>
    <lineage>
        <taxon>Bacteria</taxon>
        <taxon>Pseudomonadati</taxon>
        <taxon>Pseudomonadota</taxon>
        <taxon>Alphaproteobacteria</taxon>
        <taxon>Hyphomicrobiales</taxon>
        <taxon>Phyllobacteriaceae</taxon>
        <taxon>Phyllobacterium</taxon>
    </lineage>
</organism>
<dbReference type="Gene3D" id="1.10.10.60">
    <property type="entry name" value="Homeodomain-like"/>
    <property type="match status" value="1"/>
</dbReference>
<dbReference type="GO" id="GO:0043565">
    <property type="term" value="F:sequence-specific DNA binding"/>
    <property type="evidence" value="ECO:0007669"/>
    <property type="project" value="InterPro"/>
</dbReference>
<dbReference type="Pfam" id="PF12833">
    <property type="entry name" value="HTH_18"/>
    <property type="match status" value="1"/>
</dbReference>
<keyword evidence="1" id="KW-0805">Transcription regulation</keyword>
<evidence type="ECO:0000256" key="1">
    <source>
        <dbReference type="ARBA" id="ARBA00023015"/>
    </source>
</evidence>
<keyword evidence="2" id="KW-0238">DNA-binding</keyword>
<dbReference type="GO" id="GO:0003700">
    <property type="term" value="F:DNA-binding transcription factor activity"/>
    <property type="evidence" value="ECO:0007669"/>
    <property type="project" value="InterPro"/>
</dbReference>
<dbReference type="PANTHER" id="PTHR46796">
    <property type="entry name" value="HTH-TYPE TRANSCRIPTIONAL ACTIVATOR RHAS-RELATED"/>
    <property type="match status" value="1"/>
</dbReference>
<reference evidence="5 6" key="1">
    <citation type="submission" date="2018-02" db="EMBL/GenBank/DDBJ databases">
        <title>The draft genome of Phyllobacterium sp. 1N-3.</title>
        <authorList>
            <person name="Liu L."/>
            <person name="Li L."/>
            <person name="Zhang X."/>
            <person name="Wang T."/>
            <person name="Liang L."/>
        </authorList>
    </citation>
    <scope>NUCLEOTIDE SEQUENCE [LARGE SCALE GENOMIC DNA]</scope>
    <source>
        <strain evidence="5 6">1N-3</strain>
    </source>
</reference>
<evidence type="ECO:0000313" key="5">
    <source>
        <dbReference type="EMBL" id="PRD40354.1"/>
    </source>
</evidence>
<dbReference type="Proteomes" id="UP000239434">
    <property type="component" value="Unassembled WGS sequence"/>
</dbReference>
<dbReference type="InterPro" id="IPR009057">
    <property type="entry name" value="Homeodomain-like_sf"/>
</dbReference>